<evidence type="ECO:0000313" key="2">
    <source>
        <dbReference type="EMBL" id="GBH34070.1"/>
    </source>
</evidence>
<evidence type="ECO:0000313" key="3">
    <source>
        <dbReference type="Proteomes" id="UP000245829"/>
    </source>
</evidence>
<gene>
    <name evidence="2" type="ORF">NZNM25_08610</name>
</gene>
<feature type="transmembrane region" description="Helical" evidence="1">
    <location>
        <begin position="12"/>
        <end position="33"/>
    </location>
</feature>
<keyword evidence="3" id="KW-1185">Reference proteome</keyword>
<organism evidence="2 3">
    <name type="scientific">Nitrosopumilus zosterae</name>
    <dbReference type="NCBI Taxonomy" id="718286"/>
    <lineage>
        <taxon>Archaea</taxon>
        <taxon>Nitrososphaerota</taxon>
        <taxon>Nitrososphaeria</taxon>
        <taxon>Nitrosopumilales</taxon>
        <taxon>Nitrosopumilaceae</taxon>
        <taxon>Nitrosopumilus</taxon>
    </lineage>
</organism>
<protein>
    <submittedName>
        <fullName evidence="2">Uncharacterized protein</fullName>
    </submittedName>
</protein>
<sequence>MENMLLENTPDIVVILVPLIISITAIVISIYTAKKSEDVRLYSSLDNTYTQLMKVGVDHPDFRDPHKTNNYKKSFDGSRLYGYESYAFMSINMVATVYDRYKKIPRTWYNIIKIEGDLHKSWFYDNSQKFRDEFVDFIDQKIINSKKN</sequence>
<dbReference type="AlphaFoldDB" id="A0A2S2KQW4"/>
<dbReference type="EMBL" id="BGKI01000004">
    <property type="protein sequence ID" value="GBH34070.1"/>
    <property type="molecule type" value="Genomic_DNA"/>
</dbReference>
<name>A0A2S2KQW4_9ARCH</name>
<evidence type="ECO:0000256" key="1">
    <source>
        <dbReference type="SAM" id="Phobius"/>
    </source>
</evidence>
<keyword evidence="1" id="KW-0472">Membrane</keyword>
<keyword evidence="1" id="KW-0812">Transmembrane</keyword>
<accession>A0A2S2KQW4</accession>
<proteinExistence type="predicted"/>
<reference evidence="2 3" key="1">
    <citation type="submission" date="2018-05" db="EMBL/GenBank/DDBJ databases">
        <title>genome sequencing of Nitrosopumilus sp. NM25.</title>
        <authorList>
            <person name="Mori K."/>
            <person name="Nakagawa T."/>
        </authorList>
    </citation>
    <scope>NUCLEOTIDE SEQUENCE [LARGE SCALE GENOMIC DNA]</scope>
    <source>
        <strain evidence="2 3">NM25</strain>
    </source>
</reference>
<dbReference type="Proteomes" id="UP000245829">
    <property type="component" value="Unassembled WGS sequence"/>
</dbReference>
<keyword evidence="1" id="KW-1133">Transmembrane helix</keyword>
<comment type="caution">
    <text evidence="2">The sequence shown here is derived from an EMBL/GenBank/DDBJ whole genome shotgun (WGS) entry which is preliminary data.</text>
</comment>